<evidence type="ECO:0000313" key="1">
    <source>
        <dbReference type="EMBL" id="NJP02316.1"/>
    </source>
</evidence>
<dbReference type="EMBL" id="JAAVJI010000009">
    <property type="protein sequence ID" value="NJP02316.1"/>
    <property type="molecule type" value="Genomic_DNA"/>
</dbReference>
<keyword evidence="2" id="KW-1185">Reference proteome</keyword>
<accession>A0ABX0YH05</accession>
<dbReference type="Proteomes" id="UP000746535">
    <property type="component" value="Unassembled WGS sequence"/>
</dbReference>
<organism evidence="1 2">
    <name type="scientific">Pseudomonas quercus</name>
    <dbReference type="NCBI Taxonomy" id="2722792"/>
    <lineage>
        <taxon>Bacteria</taxon>
        <taxon>Pseudomonadati</taxon>
        <taxon>Pseudomonadota</taxon>
        <taxon>Gammaproteobacteria</taxon>
        <taxon>Pseudomonadales</taxon>
        <taxon>Pseudomonadaceae</taxon>
        <taxon>Pseudomonas</taxon>
    </lineage>
</organism>
<reference evidence="1 2" key="1">
    <citation type="submission" date="2020-03" db="EMBL/GenBank/DDBJ databases">
        <authorList>
            <person name="Wang L."/>
            <person name="He N."/>
            <person name="Li Y."/>
            <person name="Fang Y."/>
            <person name="Zhang F."/>
        </authorList>
    </citation>
    <scope>NUCLEOTIDE SEQUENCE [LARGE SCALE GENOMIC DNA]</scope>
    <source>
        <strain evidence="2">hsmgli-8</strain>
    </source>
</reference>
<name>A0ABX0YH05_9PSED</name>
<evidence type="ECO:0000313" key="2">
    <source>
        <dbReference type="Proteomes" id="UP000746535"/>
    </source>
</evidence>
<comment type="caution">
    <text evidence="1">The sequence shown here is derived from an EMBL/GenBank/DDBJ whole genome shotgun (WGS) entry which is preliminary data.</text>
</comment>
<gene>
    <name evidence="1" type="ORF">HBH25_15815</name>
</gene>
<sequence>MNLLDIVFNKEFLVKLFPQGLAEELIVGLIEFDPFGNTTVALHTRQQPAMEVKKWGRWGENYNTTVVILSISRIKEFSVRNISGALYSKVELVEVEGGFRLAQQSDGWSFHMVFDHISFDSCRIYIDGDDDICE</sequence>
<dbReference type="RefSeq" id="WP_168084897.1">
    <property type="nucleotide sequence ID" value="NZ_JAAVJI010000009.1"/>
</dbReference>
<proteinExistence type="predicted"/>
<protein>
    <recommendedName>
        <fullName evidence="3">Immunity protein 50</fullName>
    </recommendedName>
</protein>
<evidence type="ECO:0008006" key="3">
    <source>
        <dbReference type="Google" id="ProtNLM"/>
    </source>
</evidence>